<dbReference type="EMBL" id="ADMD01000007">
    <property type="protein sequence ID" value="EJZ84011.1"/>
    <property type="molecule type" value="Genomic_DNA"/>
</dbReference>
<accession>K0YKK5</accession>
<sequence>MEEDQSPLIALLEEIFEKAREETGVSKEDPQKTPVDKRVWLYESELEEAAEQEQSASRYTS</sequence>
<protein>
    <submittedName>
        <fullName evidence="1">Uncharacterized protein</fullName>
    </submittedName>
</protein>
<keyword evidence="2" id="KW-1185">Reference proteome</keyword>
<organism evidence="1 2">
    <name type="scientific">Slackia piriformis YIT 12062</name>
    <dbReference type="NCBI Taxonomy" id="742818"/>
    <lineage>
        <taxon>Bacteria</taxon>
        <taxon>Bacillati</taxon>
        <taxon>Actinomycetota</taxon>
        <taxon>Coriobacteriia</taxon>
        <taxon>Eggerthellales</taxon>
        <taxon>Eggerthellaceae</taxon>
        <taxon>Slackia</taxon>
    </lineage>
</organism>
<proteinExistence type="predicted"/>
<name>K0YKK5_9ACTN</name>
<evidence type="ECO:0000313" key="2">
    <source>
        <dbReference type="Proteomes" id="UP000006069"/>
    </source>
</evidence>
<dbReference type="InParanoid" id="K0YKK5"/>
<dbReference type="Proteomes" id="UP000006069">
    <property type="component" value="Unassembled WGS sequence"/>
</dbReference>
<reference evidence="1 2" key="1">
    <citation type="submission" date="2012-08" db="EMBL/GenBank/DDBJ databases">
        <title>The Genome Sequence of Slackia piriformis YIT 12062.</title>
        <authorList>
            <consortium name="The Broad Institute Genome Sequencing Platform"/>
            <person name="Earl A."/>
            <person name="Ward D."/>
            <person name="Feldgarden M."/>
            <person name="Gevers D."/>
            <person name="Morotomi M."/>
            <person name="Walker B."/>
            <person name="Young S.K."/>
            <person name="Zeng Q."/>
            <person name="Gargeya S."/>
            <person name="Fitzgerald M."/>
            <person name="Haas B."/>
            <person name="Abouelleil A."/>
            <person name="Alvarado L."/>
            <person name="Arachchi H.M."/>
            <person name="Berlin A.M."/>
            <person name="Chapman S.B."/>
            <person name="Goldberg J."/>
            <person name="Griggs A."/>
            <person name="Gujja S."/>
            <person name="Hansen M."/>
            <person name="Howarth C."/>
            <person name="Imamovic A."/>
            <person name="Larimer J."/>
            <person name="McCowen C."/>
            <person name="Montmayeur A."/>
            <person name="Murphy C."/>
            <person name="Neiman D."/>
            <person name="Pearson M."/>
            <person name="Priest M."/>
            <person name="Roberts A."/>
            <person name="Saif S."/>
            <person name="Shea T."/>
            <person name="Sisk P."/>
            <person name="Sykes S."/>
            <person name="Wortman J."/>
            <person name="Nusbaum C."/>
            <person name="Birren B."/>
        </authorList>
    </citation>
    <scope>NUCLEOTIDE SEQUENCE [LARGE SCALE GENOMIC DNA]</scope>
    <source>
        <strain evidence="1 2">YIT 12062</strain>
    </source>
</reference>
<gene>
    <name evidence="1" type="ORF">HMPREF9451_01537</name>
</gene>
<comment type="caution">
    <text evidence="1">The sequence shown here is derived from an EMBL/GenBank/DDBJ whole genome shotgun (WGS) entry which is preliminary data.</text>
</comment>
<dbReference type="AlphaFoldDB" id="K0YKK5"/>
<evidence type="ECO:0000313" key="1">
    <source>
        <dbReference type="EMBL" id="EJZ84011.1"/>
    </source>
</evidence>
<dbReference type="HOGENOM" id="CLU_2920331_0_0_11"/>